<evidence type="ECO:0000256" key="3">
    <source>
        <dbReference type="ARBA" id="ARBA00022989"/>
    </source>
</evidence>
<evidence type="ECO:0000256" key="1">
    <source>
        <dbReference type="ARBA" id="ARBA00004141"/>
    </source>
</evidence>
<feature type="transmembrane region" description="Helical" evidence="5">
    <location>
        <begin position="159"/>
        <end position="182"/>
    </location>
</feature>
<evidence type="ECO:0000259" key="6">
    <source>
        <dbReference type="PROSITE" id="PS50850"/>
    </source>
</evidence>
<sequence>MKRDRLAIPLCGLAATVDGIDAQAMALAAPLVVRDWALPPLALGFVLGAAPLGMVLGSLVIAPMSDRIGRKPVLVFSLLWLGLFSLLLAVAGSVPFMAAMRLLAGIGMGAAVATVMALTADLSSPARRSVNVAIVFSGVPFGALLAAVIAVLLPDSVGWRGMFLLFGSLPVILAPIIAFGLPAERLRPASLRGASTSLSMRRLFARGHGSATLSLWLGIALAYQVTYFVVLWLPTLLAGAGLPLKTSMATLIALNAGAIIGGLGLAALMRHASPRKVVTATFAISSVAAVAAAVSTGAVAPLLIALFFLGLLTLGGQMALGGLVAALYPADIRGAGVGGATGAGRLGAVSGPLLGAQLVALGYTAGLIMLVLAGLQLLVVICLWVGTARPFDETHEQ</sequence>
<dbReference type="Pfam" id="PF07690">
    <property type="entry name" value="MFS_1"/>
    <property type="match status" value="1"/>
</dbReference>
<feature type="transmembrane region" description="Helical" evidence="5">
    <location>
        <begin position="248"/>
        <end position="268"/>
    </location>
</feature>
<dbReference type="PROSITE" id="PS00216">
    <property type="entry name" value="SUGAR_TRANSPORT_1"/>
    <property type="match status" value="1"/>
</dbReference>
<dbReference type="InterPro" id="IPR036259">
    <property type="entry name" value="MFS_trans_sf"/>
</dbReference>
<feature type="domain" description="Major facilitator superfamily (MFS) profile" evidence="6">
    <location>
        <begin position="7"/>
        <end position="391"/>
    </location>
</feature>
<dbReference type="GO" id="GO:0046943">
    <property type="term" value="F:carboxylic acid transmembrane transporter activity"/>
    <property type="evidence" value="ECO:0007669"/>
    <property type="project" value="TreeGrafter"/>
</dbReference>
<protein>
    <submittedName>
        <fullName evidence="7">MFS transporter, AAHS family, 3-hydroxyphenylpropionic acid transporter/MFS transporter, AAHS family, 4-hydroxybenzoate transporter</fullName>
    </submittedName>
</protein>
<keyword evidence="4 5" id="KW-0472">Membrane</keyword>
<dbReference type="Gene3D" id="1.20.1250.20">
    <property type="entry name" value="MFS general substrate transporter like domains"/>
    <property type="match status" value="1"/>
</dbReference>
<dbReference type="PANTHER" id="PTHR23508:SF10">
    <property type="entry name" value="CARBOXYLIC ACID TRANSPORTER PROTEIN HOMOLOG"/>
    <property type="match status" value="1"/>
</dbReference>
<feature type="transmembrane region" description="Helical" evidence="5">
    <location>
        <begin position="130"/>
        <end position="153"/>
    </location>
</feature>
<keyword evidence="2 5" id="KW-0812">Transmembrane</keyword>
<feature type="transmembrane region" description="Helical" evidence="5">
    <location>
        <begin position="335"/>
        <end position="354"/>
    </location>
</feature>
<comment type="subcellular location">
    <subcellularLocation>
        <location evidence="1">Membrane</location>
        <topology evidence="1">Multi-pass membrane protein</topology>
    </subcellularLocation>
</comment>
<feature type="transmembrane region" description="Helical" evidence="5">
    <location>
        <begin position="360"/>
        <end position="385"/>
    </location>
</feature>
<evidence type="ECO:0000313" key="8">
    <source>
        <dbReference type="Proteomes" id="UP000189818"/>
    </source>
</evidence>
<dbReference type="Proteomes" id="UP000189818">
    <property type="component" value="Unassembled WGS sequence"/>
</dbReference>
<name>A0A1T5EIK9_9SPHN</name>
<evidence type="ECO:0000256" key="2">
    <source>
        <dbReference type="ARBA" id="ARBA00022692"/>
    </source>
</evidence>
<organism evidence="7 8">
    <name type="scientific">Rhizorhabdus histidinilytica</name>
    <dbReference type="NCBI Taxonomy" id="439228"/>
    <lineage>
        <taxon>Bacteria</taxon>
        <taxon>Pseudomonadati</taxon>
        <taxon>Pseudomonadota</taxon>
        <taxon>Alphaproteobacteria</taxon>
        <taxon>Sphingomonadales</taxon>
        <taxon>Sphingomonadaceae</taxon>
        <taxon>Rhizorhabdus</taxon>
    </lineage>
</organism>
<dbReference type="STRING" id="439228.SAMN06295920_10720"/>
<dbReference type="PANTHER" id="PTHR23508">
    <property type="entry name" value="CARBOXYLIC ACID TRANSPORTER PROTEIN HOMOLOG"/>
    <property type="match status" value="1"/>
</dbReference>
<dbReference type="AlphaFoldDB" id="A0A1T5EIK9"/>
<feature type="transmembrane region" description="Helical" evidence="5">
    <location>
        <begin position="306"/>
        <end position="328"/>
    </location>
</feature>
<dbReference type="RefSeq" id="WP_176152582.1">
    <property type="nucleotide sequence ID" value="NZ_FUYM01000007.1"/>
</dbReference>
<evidence type="ECO:0000313" key="7">
    <source>
        <dbReference type="EMBL" id="SKB83598.1"/>
    </source>
</evidence>
<keyword evidence="3 5" id="KW-1133">Transmembrane helix</keyword>
<evidence type="ECO:0000256" key="4">
    <source>
        <dbReference type="ARBA" id="ARBA00023136"/>
    </source>
</evidence>
<feature type="transmembrane region" description="Helical" evidence="5">
    <location>
        <begin position="203"/>
        <end position="228"/>
    </location>
</feature>
<feature type="transmembrane region" description="Helical" evidence="5">
    <location>
        <begin position="73"/>
        <end position="92"/>
    </location>
</feature>
<feature type="transmembrane region" description="Helical" evidence="5">
    <location>
        <begin position="38"/>
        <end position="61"/>
    </location>
</feature>
<feature type="transmembrane region" description="Helical" evidence="5">
    <location>
        <begin position="280"/>
        <end position="300"/>
    </location>
</feature>
<reference evidence="8" key="1">
    <citation type="submission" date="2017-02" db="EMBL/GenBank/DDBJ databases">
        <authorList>
            <person name="Varghese N."/>
            <person name="Submissions S."/>
        </authorList>
    </citation>
    <scope>NUCLEOTIDE SEQUENCE [LARGE SCALE GENOMIC DNA]</scope>
    <source>
        <strain evidence="8">UM2</strain>
    </source>
</reference>
<dbReference type="PROSITE" id="PS50850">
    <property type="entry name" value="MFS"/>
    <property type="match status" value="1"/>
</dbReference>
<dbReference type="EMBL" id="FUYM01000007">
    <property type="protein sequence ID" value="SKB83598.1"/>
    <property type="molecule type" value="Genomic_DNA"/>
</dbReference>
<gene>
    <name evidence="7" type="ORF">SAMN06295920_10720</name>
</gene>
<dbReference type="InterPro" id="IPR005829">
    <property type="entry name" value="Sugar_transporter_CS"/>
</dbReference>
<dbReference type="GO" id="GO:0005886">
    <property type="term" value="C:plasma membrane"/>
    <property type="evidence" value="ECO:0007669"/>
    <property type="project" value="TreeGrafter"/>
</dbReference>
<feature type="transmembrane region" description="Helical" evidence="5">
    <location>
        <begin position="98"/>
        <end position="118"/>
    </location>
</feature>
<evidence type="ECO:0000256" key="5">
    <source>
        <dbReference type="SAM" id="Phobius"/>
    </source>
</evidence>
<dbReference type="InterPro" id="IPR011701">
    <property type="entry name" value="MFS"/>
</dbReference>
<proteinExistence type="predicted"/>
<keyword evidence="8" id="KW-1185">Reference proteome</keyword>
<dbReference type="InterPro" id="IPR020846">
    <property type="entry name" value="MFS_dom"/>
</dbReference>
<accession>A0A1T5EIK9</accession>
<dbReference type="SUPFAM" id="SSF103473">
    <property type="entry name" value="MFS general substrate transporter"/>
    <property type="match status" value="1"/>
</dbReference>